<feature type="domain" description="C2" evidence="5">
    <location>
        <begin position="419"/>
        <end position="541"/>
    </location>
</feature>
<dbReference type="PROSITE" id="PS50004">
    <property type="entry name" value="C2"/>
    <property type="match status" value="1"/>
</dbReference>
<evidence type="ECO:0000259" key="7">
    <source>
        <dbReference type="PROSITE" id="PS51741"/>
    </source>
</evidence>
<dbReference type="InterPro" id="IPR011993">
    <property type="entry name" value="PH-like_dom_sf"/>
</dbReference>
<dbReference type="GeneID" id="27686676"/>
<dbReference type="PROSITE" id="PS50018">
    <property type="entry name" value="RAS_GTPASE_ACTIV_2"/>
    <property type="match status" value="1"/>
</dbReference>
<dbReference type="Gene3D" id="1.20.1270.60">
    <property type="entry name" value="Arfaptin homology (AH) domain/BAR domain"/>
    <property type="match status" value="1"/>
</dbReference>
<dbReference type="InterPro" id="IPR008936">
    <property type="entry name" value="Rho_GTPase_activation_prot"/>
</dbReference>
<dbReference type="Pfam" id="PF00169">
    <property type="entry name" value="PH"/>
    <property type="match status" value="1"/>
</dbReference>
<keyword evidence="9" id="KW-1185">Reference proteome</keyword>
<name>A0A0L0HJW4_SPIPD</name>
<evidence type="ECO:0000259" key="5">
    <source>
        <dbReference type="PROSITE" id="PS50004"/>
    </source>
</evidence>
<dbReference type="InterPro" id="IPR031160">
    <property type="entry name" value="F_BAR_dom"/>
</dbReference>
<reference evidence="8 9" key="1">
    <citation type="submission" date="2009-08" db="EMBL/GenBank/DDBJ databases">
        <title>The Genome Sequence of Spizellomyces punctatus strain DAOM BR117.</title>
        <authorList>
            <consortium name="The Broad Institute Genome Sequencing Platform"/>
            <person name="Russ C."/>
            <person name="Cuomo C."/>
            <person name="Shea T."/>
            <person name="Young S.K."/>
            <person name="Zeng Q."/>
            <person name="Koehrsen M."/>
            <person name="Haas B."/>
            <person name="Borodovsky M."/>
            <person name="Guigo R."/>
            <person name="Alvarado L."/>
            <person name="Berlin A."/>
            <person name="Bochicchio J."/>
            <person name="Borenstein D."/>
            <person name="Chapman S."/>
            <person name="Chen Z."/>
            <person name="Engels R."/>
            <person name="Freedman E."/>
            <person name="Gellesch M."/>
            <person name="Goldberg J."/>
            <person name="Griggs A."/>
            <person name="Gujja S."/>
            <person name="Heiman D."/>
            <person name="Hepburn T."/>
            <person name="Howarth C."/>
            <person name="Jen D."/>
            <person name="Larson L."/>
            <person name="Lewis B."/>
            <person name="Mehta T."/>
            <person name="Park D."/>
            <person name="Pearson M."/>
            <person name="Roberts A."/>
            <person name="Saif S."/>
            <person name="Shenoy N."/>
            <person name="Sisk P."/>
            <person name="Stolte C."/>
            <person name="Sykes S."/>
            <person name="Thomson T."/>
            <person name="Walk T."/>
            <person name="White J."/>
            <person name="Yandava C."/>
            <person name="Burger G."/>
            <person name="Gray M.W."/>
            <person name="Holland P.W.H."/>
            <person name="King N."/>
            <person name="Lang F.B.F."/>
            <person name="Roger A.J."/>
            <person name="Ruiz-Trillo I."/>
            <person name="Lander E."/>
            <person name="Nusbaum C."/>
        </authorList>
    </citation>
    <scope>NUCLEOTIDE SEQUENCE [LARGE SCALE GENOMIC DNA]</scope>
    <source>
        <strain evidence="8 9">DAOM BR117</strain>
    </source>
</reference>
<dbReference type="Gene3D" id="2.60.40.150">
    <property type="entry name" value="C2 domain"/>
    <property type="match status" value="1"/>
</dbReference>
<dbReference type="EMBL" id="KQ257454">
    <property type="protein sequence ID" value="KND01328.1"/>
    <property type="molecule type" value="Genomic_DNA"/>
</dbReference>
<dbReference type="SMART" id="SM00239">
    <property type="entry name" value="C2"/>
    <property type="match status" value="1"/>
</dbReference>
<dbReference type="SUPFAM" id="SSF50729">
    <property type="entry name" value="PH domain-like"/>
    <property type="match status" value="1"/>
</dbReference>
<feature type="domain" description="Ras-GAP" evidence="6">
    <location>
        <begin position="602"/>
        <end position="798"/>
    </location>
</feature>
<feature type="compositionally biased region" description="Low complexity" evidence="3">
    <location>
        <begin position="1203"/>
        <end position="1218"/>
    </location>
</feature>
<dbReference type="Pfam" id="PF00616">
    <property type="entry name" value="RasGAP"/>
    <property type="match status" value="1"/>
</dbReference>
<dbReference type="Gene3D" id="2.30.29.30">
    <property type="entry name" value="Pleckstrin-homology domain (PH domain)/Phosphotyrosine-binding domain (PTB)"/>
    <property type="match status" value="1"/>
</dbReference>
<dbReference type="InterPro" id="IPR039360">
    <property type="entry name" value="Ras_GTPase"/>
</dbReference>
<dbReference type="Proteomes" id="UP000053201">
    <property type="component" value="Unassembled WGS sequence"/>
</dbReference>
<dbReference type="GO" id="GO:0005096">
    <property type="term" value="F:GTPase activator activity"/>
    <property type="evidence" value="ECO:0007669"/>
    <property type="project" value="UniProtKB-KW"/>
</dbReference>
<dbReference type="PROSITE" id="PS00509">
    <property type="entry name" value="RAS_GTPASE_ACTIV_1"/>
    <property type="match status" value="1"/>
</dbReference>
<feature type="compositionally biased region" description="Basic and acidic residues" evidence="3">
    <location>
        <begin position="1358"/>
        <end position="1377"/>
    </location>
</feature>
<dbReference type="Gene3D" id="1.10.506.10">
    <property type="entry name" value="GTPase Activation - p120gap, domain 1"/>
    <property type="match status" value="2"/>
</dbReference>
<dbReference type="SUPFAM" id="SSF49562">
    <property type="entry name" value="C2 domain (Calcium/lipid-binding domain, CaLB)"/>
    <property type="match status" value="1"/>
</dbReference>
<dbReference type="PANTHER" id="PTHR10194:SF60">
    <property type="entry name" value="RAS GTPASE-ACTIVATING PROTEIN RASKOL"/>
    <property type="match status" value="1"/>
</dbReference>
<organism evidence="8 9">
    <name type="scientific">Spizellomyces punctatus (strain DAOM BR117)</name>
    <dbReference type="NCBI Taxonomy" id="645134"/>
    <lineage>
        <taxon>Eukaryota</taxon>
        <taxon>Fungi</taxon>
        <taxon>Fungi incertae sedis</taxon>
        <taxon>Chytridiomycota</taxon>
        <taxon>Chytridiomycota incertae sedis</taxon>
        <taxon>Chytridiomycetes</taxon>
        <taxon>Spizellomycetales</taxon>
        <taxon>Spizellomycetaceae</taxon>
        <taxon>Spizellomyces</taxon>
    </lineage>
</organism>
<dbReference type="eggNOG" id="KOG3508">
    <property type="taxonomic scope" value="Eukaryota"/>
</dbReference>
<feature type="compositionally biased region" description="Low complexity" evidence="3">
    <location>
        <begin position="1243"/>
        <end position="1257"/>
    </location>
</feature>
<sequence length="1393" mass="153425">MPLSTIAGFTEESTRQCRELVGFWRRRQEIEQEYGMALAELCQGYHRSAWEGMRPHSYTASVHQSPGAPTSVRSQLLSMSLWTAVFDAADQLNSLAEAHIQVANQLQRTVIDPMQGHIREMEAMRKAHLDQGRALTRQLQDTYTDFRRAKQEYDSAQTAASEMVDSLSKAQLRADKKRDLEKLQIKAAGAIERVSVAAEGLRKSEEKRSTAQQVYYEQMMPALENEVRMYEEKRLSLIRKAMNDVASLDCIDIESRGAVLRSVQDLMSSIDTQKDIVIFEQNHIGRAERVDFNTVSVRSLLNPLKAGRVYIKRGDTVSGWTTNYFVIMDDGILYCFDHEDSESPREVVTLSRGQVWSLDDSYFGRANCFQLILDWSEEGATSTSGRITYNLIAESANDKHEWMQTFRKFCSCCPKCAAVYGKSLNGVESPKQDGTNVRSMRLWVMEAKDLKSSSTGLVKSINPYCVVLFNDVKQARTGIRNEESPFWGEEFRFSDIPPCRSRLRLLFFNGATMKLQKDSEIGYVSINLSTLKTGKKVEEWYQIRPFARASDNANSPVGAVRIAYILSNDQSLPIALYEEFLQIVTEPSLTCVRFLGGILTQQREEFAKTVLNILIAHNRDVEGVKCLTKDEIVATDDPNIIFRGNSVATKLLDQYMKLVGQEYLHQTLQSLIRGVYTSKESCEVDPARLPQGKETELLKRNWKRLLNHVTIFWEAIQRSANNCPIELVAVFSDMAQTAGTKFSEPKIKYAAVSGFIFLRFFCPAILSPKLFGIMNDHPDASTARTLTLIAKILQNLANLSEFEGKEPHMAPCNNWIATHVDAMKGFIEQVSTPPDGMGRPPCPKPRVDLRRESAVLHQCISEKWDDIKASIEALATPEDVEKKAKLTSLIPIMEKLNVAAQEQASQRGPNGESELVPVLPPVTATTLAEEADPAFEAYTRSRGLSVYGEPPVFDDEAKRRGSGGNEGSMPDALDSGQLGSGQLGSGQLGSGQLAPPPPPQAPVPSTQLALRMIPTHIGSAAPTLVAPSPMSMAGHFDIGHIPPAPPIPPIPDSARNQSRPSPLRKPKAIVGTPQAVDHIKDFVRGLGSGSTNSSGPVSSNAAQATMYPFSMQDGLLSNAIAAVDDDDEDAFVLAPMSPLVTPQEEKQKRRISWGRMVGSRREGSIGSDVGTPVGSVRAQPEHMNAPSPMVVPTPLSTTQRSQRPPTVTTPGTIPRITTTPPPPPTNKEQPAAAPPTPASQQETPKSPTKPAKSPTKKGYGFLARTNKVGTTLRNILTGRDSSKHSHSKSGDNLTLGSHPLSPVHGSSSSSSHYGTISSGSKDTRTHRSATNLFRKKGSATSIECVSPPMGSHDPLDEESMHRERQQPSWHAAEERRRVPMPMSLPSGGFMRGL</sequence>
<dbReference type="SMART" id="SM00323">
    <property type="entry name" value="RasGAP"/>
    <property type="match status" value="1"/>
</dbReference>
<dbReference type="InterPro" id="IPR000008">
    <property type="entry name" value="C2_dom"/>
</dbReference>
<dbReference type="InterPro" id="IPR023152">
    <property type="entry name" value="RasGAP_CS"/>
</dbReference>
<protein>
    <recommendedName>
        <fullName evidence="10">Ras-GAP domain-containing protein</fullName>
    </recommendedName>
</protein>
<accession>A0A0L0HJW4</accession>
<dbReference type="OMA" id="IHESAYG"/>
<dbReference type="SUPFAM" id="SSF48350">
    <property type="entry name" value="GTPase activation domain, GAP"/>
    <property type="match status" value="1"/>
</dbReference>
<feature type="compositionally biased region" description="Gly residues" evidence="3">
    <location>
        <begin position="978"/>
        <end position="989"/>
    </location>
</feature>
<dbReference type="PROSITE" id="PS50003">
    <property type="entry name" value="PH_DOMAIN"/>
    <property type="match status" value="1"/>
</dbReference>
<evidence type="ECO:0000313" key="9">
    <source>
        <dbReference type="Proteomes" id="UP000053201"/>
    </source>
</evidence>
<keyword evidence="1" id="KW-0343">GTPase activation</keyword>
<dbReference type="OrthoDB" id="775356at2759"/>
<keyword evidence="2" id="KW-0175">Coiled coil</keyword>
<dbReference type="STRING" id="645134.A0A0L0HJW4"/>
<dbReference type="RefSeq" id="XP_016609367.1">
    <property type="nucleotide sequence ID" value="XM_016751417.1"/>
</dbReference>
<feature type="region of interest" description="Disordered" evidence="3">
    <location>
        <begin position="946"/>
        <end position="1005"/>
    </location>
</feature>
<proteinExistence type="predicted"/>
<feature type="compositionally biased region" description="Low complexity" evidence="3">
    <location>
        <begin position="1296"/>
        <end position="1320"/>
    </location>
</feature>
<evidence type="ECO:0000313" key="8">
    <source>
        <dbReference type="EMBL" id="KND01328.1"/>
    </source>
</evidence>
<feature type="domain" description="PH" evidence="4">
    <location>
        <begin position="302"/>
        <end position="411"/>
    </location>
</feature>
<evidence type="ECO:0000259" key="4">
    <source>
        <dbReference type="PROSITE" id="PS50003"/>
    </source>
</evidence>
<dbReference type="InParanoid" id="A0A0L0HJW4"/>
<feature type="compositionally biased region" description="Pro residues" evidence="3">
    <location>
        <begin position="1042"/>
        <end position="1051"/>
    </location>
</feature>
<gene>
    <name evidence="8" type="ORF">SPPG_03141</name>
</gene>
<evidence type="ECO:0000256" key="1">
    <source>
        <dbReference type="ARBA" id="ARBA00022468"/>
    </source>
</evidence>
<evidence type="ECO:0000256" key="3">
    <source>
        <dbReference type="SAM" id="MobiDB-lite"/>
    </source>
</evidence>
<dbReference type="PANTHER" id="PTHR10194">
    <property type="entry name" value="RAS GTPASE-ACTIVATING PROTEINS"/>
    <property type="match status" value="1"/>
</dbReference>
<feature type="region of interest" description="Disordered" evidence="3">
    <location>
        <begin position="1159"/>
        <end position="1393"/>
    </location>
</feature>
<dbReference type="SMART" id="SM00233">
    <property type="entry name" value="PH"/>
    <property type="match status" value="1"/>
</dbReference>
<dbReference type="InterPro" id="IPR001936">
    <property type="entry name" value="RasGAP_dom"/>
</dbReference>
<dbReference type="SUPFAM" id="SSF103657">
    <property type="entry name" value="BAR/IMD domain-like"/>
    <property type="match status" value="1"/>
</dbReference>
<dbReference type="PROSITE" id="PS51741">
    <property type="entry name" value="F_BAR"/>
    <property type="match status" value="1"/>
</dbReference>
<dbReference type="VEuPathDB" id="FungiDB:SPPG_03141"/>
<evidence type="ECO:0000256" key="2">
    <source>
        <dbReference type="PROSITE-ProRule" id="PRU01077"/>
    </source>
</evidence>
<dbReference type="InterPro" id="IPR001849">
    <property type="entry name" value="PH_domain"/>
</dbReference>
<dbReference type="InterPro" id="IPR027267">
    <property type="entry name" value="AH/BAR_dom_sf"/>
</dbReference>
<evidence type="ECO:0008006" key="10">
    <source>
        <dbReference type="Google" id="ProtNLM"/>
    </source>
</evidence>
<feature type="domain" description="F-BAR" evidence="7">
    <location>
        <begin position="1"/>
        <end position="275"/>
    </location>
</feature>
<dbReference type="InterPro" id="IPR035892">
    <property type="entry name" value="C2_domain_sf"/>
</dbReference>
<feature type="region of interest" description="Disordered" evidence="3">
    <location>
        <begin position="1036"/>
        <end position="1067"/>
    </location>
</feature>
<evidence type="ECO:0000259" key="6">
    <source>
        <dbReference type="PROSITE" id="PS50018"/>
    </source>
</evidence>
<dbReference type="Pfam" id="PF00168">
    <property type="entry name" value="C2"/>
    <property type="match status" value="1"/>
</dbReference>